<dbReference type="Ensembl" id="ENSMODT00000046696.2">
    <property type="protein sequence ID" value="ENSMODP00000042751.1"/>
    <property type="gene ID" value="ENSMODG00000032250.2"/>
</dbReference>
<dbReference type="GO" id="GO:0043240">
    <property type="term" value="C:Fanconi anaemia nuclear complex"/>
    <property type="evidence" value="ECO:0000318"/>
    <property type="project" value="GO_Central"/>
</dbReference>
<name>A0A5F8G5S1_MONDO</name>
<reference evidence="3" key="1">
    <citation type="journal article" date="2007" name="Nature">
        <title>Genome of the marsupial Monodelphis domestica reveals innovation in non-coding sequences.</title>
        <authorList>
            <person name="Mikkelsen T.S."/>
            <person name="Wakefield M.J."/>
            <person name="Aken B."/>
            <person name="Amemiya C.T."/>
            <person name="Chang J.L."/>
            <person name="Duke S."/>
            <person name="Garber M."/>
            <person name="Gentles A.J."/>
            <person name="Goodstadt L."/>
            <person name="Heger A."/>
            <person name="Jurka J."/>
            <person name="Kamal M."/>
            <person name="Mauceli E."/>
            <person name="Searle S.M."/>
            <person name="Sharpe T."/>
            <person name="Baker M.L."/>
            <person name="Batzer M.A."/>
            <person name="Benos P.V."/>
            <person name="Belov K."/>
            <person name="Clamp M."/>
            <person name="Cook A."/>
            <person name="Cuff J."/>
            <person name="Das R."/>
            <person name="Davidow L."/>
            <person name="Deakin J.E."/>
            <person name="Fazzari M.J."/>
            <person name="Glass J.L."/>
            <person name="Grabherr M."/>
            <person name="Greally J.M."/>
            <person name="Gu W."/>
            <person name="Hore T.A."/>
            <person name="Huttley G.A."/>
            <person name="Kleber M."/>
            <person name="Jirtle R.L."/>
            <person name="Koina E."/>
            <person name="Lee J.T."/>
            <person name="Mahony S."/>
            <person name="Marra M.A."/>
            <person name="Miller R.D."/>
            <person name="Nicholls R.D."/>
            <person name="Oda M."/>
            <person name="Papenfuss A.T."/>
            <person name="Parra Z.E."/>
            <person name="Pollock D.D."/>
            <person name="Ray D.A."/>
            <person name="Schein J.E."/>
            <person name="Speed T.P."/>
            <person name="Thompson K."/>
            <person name="VandeBerg J.L."/>
            <person name="Wade C.M."/>
            <person name="Walker J.A."/>
            <person name="Waters P.D."/>
            <person name="Webber C."/>
            <person name="Weidman J.R."/>
            <person name="Xie X."/>
            <person name="Zody M.C."/>
            <person name="Baldwin J."/>
            <person name="Abdouelleil A."/>
            <person name="Abdulkadir J."/>
            <person name="Abebe A."/>
            <person name="Abera B."/>
            <person name="Abreu J."/>
            <person name="Acer S.C."/>
            <person name="Aftuck L."/>
            <person name="Alexander A."/>
            <person name="An P."/>
            <person name="Anderson E."/>
            <person name="Anderson S."/>
            <person name="Arachi H."/>
            <person name="Azer M."/>
            <person name="Bachantsang P."/>
            <person name="Barry A."/>
            <person name="Bayul T."/>
            <person name="Berlin A."/>
            <person name="Bessette D."/>
            <person name="Bloom T."/>
            <person name="Bloom T."/>
            <person name="Boguslavskiy L."/>
            <person name="Bonnet C."/>
            <person name="Boukhgalter B."/>
            <person name="Bourzgui I."/>
            <person name="Brown A."/>
            <person name="Cahill P."/>
            <person name="Channer S."/>
            <person name="Cheshatsang Y."/>
            <person name="Chuda L."/>
            <person name="Citroen M."/>
            <person name="Collymore A."/>
            <person name="Cooke P."/>
            <person name="Costello M."/>
            <person name="D'Aco K."/>
            <person name="Daza R."/>
            <person name="De Haan G."/>
            <person name="DeGray S."/>
            <person name="DeMaso C."/>
            <person name="Dhargay N."/>
            <person name="Dooley K."/>
            <person name="Dooley E."/>
            <person name="Doricent M."/>
            <person name="Dorje P."/>
            <person name="Dorjee K."/>
            <person name="Dupes A."/>
            <person name="Elong R."/>
            <person name="Falk J."/>
            <person name="Farina A."/>
            <person name="Faro S."/>
            <person name="Ferguson D."/>
            <person name="Fisher S."/>
            <person name="Foley C.D."/>
            <person name="Franke A."/>
            <person name="Friedrich D."/>
            <person name="Gadbois L."/>
            <person name="Gearin G."/>
            <person name="Gearin C.R."/>
            <person name="Giannoukos G."/>
            <person name="Goode T."/>
            <person name="Graham J."/>
            <person name="Grandbois E."/>
            <person name="Grewal S."/>
            <person name="Gyaltsen K."/>
            <person name="Hafez N."/>
            <person name="Hagos B."/>
            <person name="Hall J."/>
            <person name="Henson C."/>
            <person name="Hollinger A."/>
            <person name="Honan T."/>
            <person name="Huard M.D."/>
            <person name="Hughes L."/>
            <person name="Hurhula B."/>
            <person name="Husby M.E."/>
            <person name="Kamat A."/>
            <person name="Kanga B."/>
            <person name="Kashin S."/>
            <person name="Khazanovich D."/>
            <person name="Kisner P."/>
            <person name="Lance K."/>
            <person name="Lara M."/>
            <person name="Lee W."/>
            <person name="Lennon N."/>
            <person name="Letendre F."/>
            <person name="LeVine R."/>
            <person name="Lipovsky A."/>
            <person name="Liu X."/>
            <person name="Liu J."/>
            <person name="Liu S."/>
            <person name="Lokyitsang T."/>
            <person name="Lokyitsang Y."/>
            <person name="Lubonja R."/>
            <person name="Lui A."/>
            <person name="MacDonald P."/>
            <person name="Magnisalis V."/>
            <person name="Maru K."/>
            <person name="Matthews C."/>
            <person name="McCusker W."/>
            <person name="McDonough S."/>
            <person name="Mehta T."/>
            <person name="Meldrim J."/>
            <person name="Meneus L."/>
            <person name="Mihai O."/>
            <person name="Mihalev A."/>
            <person name="Mihova T."/>
            <person name="Mittelman R."/>
            <person name="Mlenga V."/>
            <person name="Montmayeur A."/>
            <person name="Mulrain L."/>
            <person name="Navidi A."/>
            <person name="Naylor J."/>
            <person name="Negash T."/>
            <person name="Nguyen T."/>
            <person name="Nguyen N."/>
            <person name="Nicol R."/>
            <person name="Norbu C."/>
            <person name="Norbu N."/>
            <person name="Novod N."/>
            <person name="O'Neill B."/>
            <person name="Osman S."/>
            <person name="Markiewicz E."/>
            <person name="Oyono O.L."/>
            <person name="Patti C."/>
            <person name="Phunkhang P."/>
            <person name="Pierre F."/>
            <person name="Priest M."/>
            <person name="Raghuraman S."/>
            <person name="Rege F."/>
            <person name="Reyes R."/>
            <person name="Rise C."/>
            <person name="Rogov P."/>
            <person name="Ross K."/>
            <person name="Ryan E."/>
            <person name="Settipalli S."/>
            <person name="Shea T."/>
            <person name="Sherpa N."/>
            <person name="Shi L."/>
            <person name="Shih D."/>
            <person name="Sparrow T."/>
            <person name="Spaulding J."/>
            <person name="Stalker J."/>
            <person name="Stange-Thomann N."/>
            <person name="Stavropoulos S."/>
            <person name="Stone C."/>
            <person name="Strader C."/>
            <person name="Tesfaye S."/>
            <person name="Thomson T."/>
            <person name="Thoulutsang Y."/>
            <person name="Thoulutsang D."/>
            <person name="Topham K."/>
            <person name="Topping I."/>
            <person name="Tsamla T."/>
            <person name="Vassiliev H."/>
            <person name="Vo A."/>
            <person name="Wangchuk T."/>
            <person name="Wangdi T."/>
            <person name="Weiand M."/>
            <person name="Wilkinson J."/>
            <person name="Wilson A."/>
            <person name="Yadav S."/>
            <person name="Young G."/>
            <person name="Yu Q."/>
            <person name="Zembek L."/>
            <person name="Zhong D."/>
            <person name="Zimmer A."/>
            <person name="Zwirko Z."/>
            <person name="Jaffe D.B."/>
            <person name="Alvarez P."/>
            <person name="Brockman W."/>
            <person name="Butler J."/>
            <person name="Chin C."/>
            <person name="Gnerre S."/>
            <person name="MacCallum I."/>
            <person name="Graves J.A."/>
            <person name="Ponting C.P."/>
            <person name="Breen M."/>
            <person name="Samollow P.B."/>
            <person name="Lander E.S."/>
            <person name="Lindblad-Toh K."/>
        </authorList>
    </citation>
    <scope>NUCLEOTIDE SEQUENCE [LARGE SCALE GENOMIC DNA]</scope>
</reference>
<dbReference type="InParanoid" id="A0A5F8G5S1"/>
<dbReference type="GeneTree" id="ENSGT00390000010531"/>
<feature type="compositionally biased region" description="Polar residues" evidence="1">
    <location>
        <begin position="150"/>
        <end position="165"/>
    </location>
</feature>
<dbReference type="FunCoup" id="A0A5F8G5S1">
    <property type="interactions" value="327"/>
</dbReference>
<dbReference type="PANTHER" id="PTHR37862:SF1">
    <property type="entry name" value="FANCONI ANEMIA CORE COMPLEX-ASSOCIATED PROTEIN 20"/>
    <property type="match status" value="1"/>
</dbReference>
<feature type="domain" description="UBZ2-type" evidence="2">
    <location>
        <begin position="268"/>
        <end position="304"/>
    </location>
</feature>
<dbReference type="PANTHER" id="PTHR37862">
    <property type="entry name" value="FANCONI ANEMIA CORE COMPLEX-ASSOCIATED PROTEIN 20"/>
    <property type="match status" value="1"/>
</dbReference>
<evidence type="ECO:0000256" key="1">
    <source>
        <dbReference type="SAM" id="MobiDB-lite"/>
    </source>
</evidence>
<sequence length="304" mass="33158">MALAGSSASVGARGLRLRLTRKKPLAPPSSSCSGPGGEGQEGRTLNHCSWLDQEGLNESEELWRMLVLRSVNSNLNAANQEMPALPAFFDKNTRNENSQEPAIFTVGTEEFQWIPFPSAFQFIGDQFKNPDSYFTKEKPHQIPCEHEQGEGQQSSGPSPQETSTMGPEKWEPKPSSGVGVKRPLELRDNSVKASKSRFTQLSQLRKKQRLRAEGGAFSPASPQNFVVGSSSPGPPPWKKPGNRLCLEGVGVEKEATATAATSQGMVELDCCPMCQIPFTGKLSQLDIDSHLAKCLSESIEDVIW</sequence>
<feature type="region of interest" description="Disordered" evidence="1">
    <location>
        <begin position="18"/>
        <end position="44"/>
    </location>
</feature>
<accession>A0A5F8G5S1</accession>
<dbReference type="InterPro" id="IPR052689">
    <property type="entry name" value="FA_core_complex_assoc"/>
</dbReference>
<evidence type="ECO:0000313" key="4">
    <source>
        <dbReference type="Proteomes" id="UP000002280"/>
    </source>
</evidence>
<evidence type="ECO:0000313" key="3">
    <source>
        <dbReference type="Ensembl" id="ENSMODP00000042751.1"/>
    </source>
</evidence>
<feature type="region of interest" description="Disordered" evidence="1">
    <location>
        <begin position="145"/>
        <end position="240"/>
    </location>
</feature>
<dbReference type="STRING" id="13616.ENSMODP00000042751"/>
<dbReference type="Proteomes" id="UP000002280">
    <property type="component" value="Unplaced"/>
</dbReference>
<dbReference type="PROSITE" id="PS51906">
    <property type="entry name" value="ZF_UBZ2"/>
    <property type="match status" value="1"/>
</dbReference>
<evidence type="ECO:0000259" key="2">
    <source>
        <dbReference type="PROSITE" id="PS51906"/>
    </source>
</evidence>
<dbReference type="InterPro" id="IPR031491">
    <property type="entry name" value="FANCA_interact"/>
</dbReference>
<dbReference type="InterPro" id="IPR031490">
    <property type="entry name" value="UBZ2_FAAP20"/>
</dbReference>
<dbReference type="Bgee" id="ENSMODG00000032250">
    <property type="expression patterns" value="Expressed in spermatocyte and 19 other cell types or tissues"/>
</dbReference>
<dbReference type="Pfam" id="PF15751">
    <property type="entry name" value="FANCA_interact"/>
    <property type="match status" value="1"/>
</dbReference>
<protein>
    <recommendedName>
        <fullName evidence="2">UBZ2-type domain-containing protein</fullName>
    </recommendedName>
</protein>
<dbReference type="GO" id="GO:0043130">
    <property type="term" value="F:ubiquitin binding"/>
    <property type="evidence" value="ECO:0007669"/>
    <property type="project" value="InterPro"/>
</dbReference>
<dbReference type="OMA" id="NESEELW"/>
<reference evidence="3" key="3">
    <citation type="submission" date="2025-09" db="UniProtKB">
        <authorList>
            <consortium name="Ensembl"/>
        </authorList>
    </citation>
    <scope>IDENTIFICATION</scope>
</reference>
<dbReference type="AlphaFoldDB" id="A0A5F8G5S1"/>
<keyword evidence="4" id="KW-1185">Reference proteome</keyword>
<organism evidence="3 4">
    <name type="scientific">Monodelphis domestica</name>
    <name type="common">Gray short-tailed opossum</name>
    <dbReference type="NCBI Taxonomy" id="13616"/>
    <lineage>
        <taxon>Eukaryota</taxon>
        <taxon>Metazoa</taxon>
        <taxon>Chordata</taxon>
        <taxon>Craniata</taxon>
        <taxon>Vertebrata</taxon>
        <taxon>Euteleostomi</taxon>
        <taxon>Mammalia</taxon>
        <taxon>Metatheria</taxon>
        <taxon>Didelphimorphia</taxon>
        <taxon>Didelphidae</taxon>
        <taxon>Monodelphis</taxon>
    </lineage>
</organism>
<reference evidence="3" key="2">
    <citation type="submission" date="2025-08" db="UniProtKB">
        <authorList>
            <consortium name="Ensembl"/>
        </authorList>
    </citation>
    <scope>IDENTIFICATION</scope>
</reference>
<dbReference type="Pfam" id="PF15750">
    <property type="entry name" value="UBZ_FAAP20"/>
    <property type="match status" value="1"/>
</dbReference>
<feature type="compositionally biased region" description="Polar residues" evidence="1">
    <location>
        <begin position="191"/>
        <end position="203"/>
    </location>
</feature>
<proteinExistence type="predicted"/>